<dbReference type="Pfam" id="PF00076">
    <property type="entry name" value="RRM_1"/>
    <property type="match status" value="1"/>
</dbReference>
<organism evidence="5 6">
    <name type="scientific">Setaria digitata</name>
    <dbReference type="NCBI Taxonomy" id="48799"/>
    <lineage>
        <taxon>Eukaryota</taxon>
        <taxon>Metazoa</taxon>
        <taxon>Ecdysozoa</taxon>
        <taxon>Nematoda</taxon>
        <taxon>Chromadorea</taxon>
        <taxon>Rhabditida</taxon>
        <taxon>Spirurina</taxon>
        <taxon>Spiruromorpha</taxon>
        <taxon>Filarioidea</taxon>
        <taxon>Setariidae</taxon>
        <taxon>Setaria</taxon>
    </lineage>
</organism>
<dbReference type="Proteomes" id="UP000887581">
    <property type="component" value="Unplaced"/>
</dbReference>
<dbReference type="GO" id="GO:0005634">
    <property type="term" value="C:nucleus"/>
    <property type="evidence" value="ECO:0007669"/>
    <property type="project" value="TreeGrafter"/>
</dbReference>
<evidence type="ECO:0000313" key="6">
    <source>
        <dbReference type="WBParaSite" id="sdigi.contig214.g6218.t1"/>
    </source>
</evidence>
<dbReference type="InterPro" id="IPR050374">
    <property type="entry name" value="RRT5_SRSF_SR"/>
</dbReference>
<evidence type="ECO:0000256" key="1">
    <source>
        <dbReference type="ARBA" id="ARBA00022884"/>
    </source>
</evidence>
<dbReference type="GO" id="GO:0005737">
    <property type="term" value="C:cytoplasm"/>
    <property type="evidence" value="ECO:0007669"/>
    <property type="project" value="TreeGrafter"/>
</dbReference>
<dbReference type="InterPro" id="IPR035979">
    <property type="entry name" value="RBD_domain_sf"/>
</dbReference>
<evidence type="ECO:0000259" key="4">
    <source>
        <dbReference type="PROSITE" id="PS50102"/>
    </source>
</evidence>
<feature type="region of interest" description="Disordered" evidence="3">
    <location>
        <begin position="228"/>
        <end position="384"/>
    </location>
</feature>
<dbReference type="SUPFAM" id="SSF54928">
    <property type="entry name" value="RNA-binding domain, RBD"/>
    <property type="match status" value="1"/>
</dbReference>
<keyword evidence="1 2" id="KW-0694">RNA-binding</keyword>
<keyword evidence="5" id="KW-1185">Reference proteome</keyword>
<dbReference type="Gene3D" id="3.30.70.330">
    <property type="match status" value="2"/>
</dbReference>
<dbReference type="InterPro" id="IPR000504">
    <property type="entry name" value="RRM_dom"/>
</dbReference>
<dbReference type="InterPro" id="IPR012677">
    <property type="entry name" value="Nucleotide-bd_a/b_plait_sf"/>
</dbReference>
<proteinExistence type="predicted"/>
<dbReference type="WBParaSite" id="sdigi.contig214.g6218.t1">
    <property type="protein sequence ID" value="sdigi.contig214.g6218.t1"/>
    <property type="gene ID" value="sdigi.contig214.g6218"/>
</dbReference>
<dbReference type="SMART" id="SM00360">
    <property type="entry name" value="RRM"/>
    <property type="match status" value="2"/>
</dbReference>
<feature type="compositionally biased region" description="Basic and acidic residues" evidence="3">
    <location>
        <begin position="266"/>
        <end position="298"/>
    </location>
</feature>
<feature type="compositionally biased region" description="Polar residues" evidence="3">
    <location>
        <begin position="301"/>
        <end position="314"/>
    </location>
</feature>
<feature type="compositionally biased region" description="Acidic residues" evidence="3">
    <location>
        <begin position="232"/>
        <end position="253"/>
    </location>
</feature>
<protein>
    <submittedName>
        <fullName evidence="6">RRM domain-containing protein</fullName>
    </submittedName>
</protein>
<feature type="compositionally biased region" description="Acidic residues" evidence="3">
    <location>
        <begin position="317"/>
        <end position="381"/>
    </location>
</feature>
<name>A0A915PPG7_9BILA</name>
<evidence type="ECO:0000313" key="5">
    <source>
        <dbReference type="Proteomes" id="UP000887581"/>
    </source>
</evidence>
<sequence length="483" mass="55330">MKRKCEDGPVLKTEDAKDVIREEQKRREERDKKSLFVRGLPKEVKLGQLKALHDDILYVRHMPHRNFAWLIFANEKLCEKAYEDISKQTVEGRTLTVDFCGTKAKTRPQKDRNQLPINPLELFVGGLPPSTSKDQMKVIFRQATNISFPKQARNRSKLYCFVQFGTEKEARAAFEKGRTLKINGAPVDVLYARIRKGITDETKLSRTNSNSNLSNRTAVKSETKVLTKKDEVNDDATSEEIESSEEGIEEVDEYSVSKPKKAKLAKTGDSEMLHKVESLKQKKTEVAKNTMKSKEGIKSKLNGSSRKILSGQNKVDSDDDDDGDDGDDDDDEEDDDDDDDDDDEDDDDDDEDEDDEDDDDEEEEEEEEDGDDDNENMEDSDGIPNEDFKRFVVLRLAQNLSFSTVRITLEMVKRSFGHLPNGVLGLLRSDLVLRWLEVYRDVLGKLPNLHRLSRRERPENSGKFECLLRKICKSQVEECFDEQ</sequence>
<dbReference type="PANTHER" id="PTHR23003">
    <property type="entry name" value="RNA RECOGNITION MOTIF RRM DOMAIN CONTAINING PROTEIN"/>
    <property type="match status" value="1"/>
</dbReference>
<reference evidence="6" key="1">
    <citation type="submission" date="2022-11" db="UniProtKB">
        <authorList>
            <consortium name="WormBaseParasite"/>
        </authorList>
    </citation>
    <scope>IDENTIFICATION</scope>
</reference>
<dbReference type="AlphaFoldDB" id="A0A915PPG7"/>
<feature type="domain" description="RRM" evidence="4">
    <location>
        <begin position="33"/>
        <end position="102"/>
    </location>
</feature>
<evidence type="ECO:0000256" key="3">
    <source>
        <dbReference type="SAM" id="MobiDB-lite"/>
    </source>
</evidence>
<dbReference type="CDD" id="cd00590">
    <property type="entry name" value="RRM_SF"/>
    <property type="match status" value="1"/>
</dbReference>
<dbReference type="GO" id="GO:0003729">
    <property type="term" value="F:mRNA binding"/>
    <property type="evidence" value="ECO:0007669"/>
    <property type="project" value="TreeGrafter"/>
</dbReference>
<feature type="domain" description="RRM" evidence="4">
    <location>
        <begin position="120"/>
        <end position="194"/>
    </location>
</feature>
<evidence type="ECO:0000256" key="2">
    <source>
        <dbReference type="PROSITE-ProRule" id="PRU00176"/>
    </source>
</evidence>
<accession>A0A915PPG7</accession>
<dbReference type="PROSITE" id="PS50102">
    <property type="entry name" value="RRM"/>
    <property type="match status" value="2"/>
</dbReference>